<dbReference type="AlphaFoldDB" id="A0A1H0NRF2"/>
<dbReference type="InterPro" id="IPR009679">
    <property type="entry name" value="Phage_186_CII-like"/>
</dbReference>
<protein>
    <recommendedName>
        <fullName evidence="3">Phage regulatory protein CII (CP76)</fullName>
    </recommendedName>
</protein>
<evidence type="ECO:0008006" key="3">
    <source>
        <dbReference type="Google" id="ProtNLM"/>
    </source>
</evidence>
<gene>
    <name evidence="1" type="ORF">SAMN05660330_01409</name>
</gene>
<dbReference type="GO" id="GO:0003677">
    <property type="term" value="F:DNA binding"/>
    <property type="evidence" value="ECO:0007669"/>
    <property type="project" value="InterPro"/>
</dbReference>
<dbReference type="Proteomes" id="UP000199073">
    <property type="component" value="Unassembled WGS sequence"/>
</dbReference>
<evidence type="ECO:0000313" key="1">
    <source>
        <dbReference type="EMBL" id="SDO95098.1"/>
    </source>
</evidence>
<keyword evidence="2" id="KW-1185">Reference proteome</keyword>
<reference evidence="1 2" key="1">
    <citation type="submission" date="2016-10" db="EMBL/GenBank/DDBJ databases">
        <authorList>
            <person name="de Groot N.N."/>
        </authorList>
    </citation>
    <scope>NUCLEOTIDE SEQUENCE [LARGE SCALE GENOMIC DNA]</scope>
    <source>
        <strain evidence="1 2">DSM 12130</strain>
    </source>
</reference>
<proteinExistence type="predicted"/>
<dbReference type="STRING" id="91360.SAMN05660330_01409"/>
<dbReference type="Pfam" id="PF06892">
    <property type="entry name" value="Phage_CP76"/>
    <property type="match status" value="1"/>
</dbReference>
<sequence length="161" mass="17853">MPNTLTIKQTRTLKEALYEMIHHSDVSPKEIAEHLDMALSYLYRAATPDPDTDGPNATGVRFPAKKIVPLTLLTGNYAALDVMNYQAGRVAIPLPKVSRINSDEVVAGALKATVEFGEFAKEVQESIEDGHISDREQKKIDREGFETIQAILALMSDSKRR</sequence>
<organism evidence="1 2">
    <name type="scientific">Desulforhopalus singaporensis</name>
    <dbReference type="NCBI Taxonomy" id="91360"/>
    <lineage>
        <taxon>Bacteria</taxon>
        <taxon>Pseudomonadati</taxon>
        <taxon>Thermodesulfobacteriota</taxon>
        <taxon>Desulfobulbia</taxon>
        <taxon>Desulfobulbales</taxon>
        <taxon>Desulfocapsaceae</taxon>
        <taxon>Desulforhopalus</taxon>
    </lineage>
</organism>
<accession>A0A1H0NRF2</accession>
<name>A0A1H0NRF2_9BACT</name>
<dbReference type="EMBL" id="FNJI01000008">
    <property type="protein sequence ID" value="SDO95098.1"/>
    <property type="molecule type" value="Genomic_DNA"/>
</dbReference>
<evidence type="ECO:0000313" key="2">
    <source>
        <dbReference type="Proteomes" id="UP000199073"/>
    </source>
</evidence>
<dbReference type="RefSeq" id="WP_092221253.1">
    <property type="nucleotide sequence ID" value="NZ_FNJI01000008.1"/>
</dbReference>